<proteinExistence type="predicted"/>
<organism evidence="1 2">
    <name type="scientific">Phlebia brevispora</name>
    <dbReference type="NCBI Taxonomy" id="194682"/>
    <lineage>
        <taxon>Eukaryota</taxon>
        <taxon>Fungi</taxon>
        <taxon>Dikarya</taxon>
        <taxon>Basidiomycota</taxon>
        <taxon>Agaricomycotina</taxon>
        <taxon>Agaricomycetes</taxon>
        <taxon>Polyporales</taxon>
        <taxon>Meruliaceae</taxon>
        <taxon>Phlebia</taxon>
    </lineage>
</organism>
<evidence type="ECO:0000313" key="1">
    <source>
        <dbReference type="EMBL" id="KAJ3546950.1"/>
    </source>
</evidence>
<protein>
    <submittedName>
        <fullName evidence="1">Uncharacterized protein</fullName>
    </submittedName>
</protein>
<evidence type="ECO:0000313" key="2">
    <source>
        <dbReference type="Proteomes" id="UP001148662"/>
    </source>
</evidence>
<sequence>MNATAQAAARAAIINEGPPPTHHTLKPHHLQILRIFQVLFITYGEKKFSSQFMLHIYRVLLVEVGEVRQPATYTQLIAAIEEGAKATTEISRKAIQEMKEWTKQLKYPEDLVKFFKDIKVLVPAAGDDDEEIDERSSDVLQARRSLFGYFVRRCSVSFAKLSFEAVEALWKDYFLWVHGELNESTTTIRKDMLTNSYSIFKTQADKKEYAQPEAYAQWEHGLAVGDEMLATENLRRFFEQHFHELNDSGVRQHALLNLARLHFLRHQYVACRKLLQEAIAAARTSNDKYTLQHCIGLQNRLAPVERGQRPIINELQPELHPMDVLYDAKKLLTVSYHQPMSAVFEKIVEASVLYDCWSDFQRDAITEAEQWGPHAVQALSWGLLGDHQLAAIEDQVVIAFTESGGADNTRLAAILSCAYHIARQGGYKDAISILLNSSVWRGLNMTDFQLWANEIWHILVLRASRRGQDALYRHYLLPKRPDMAYSPRTYWLGSSKSVNSPIRDPLYEVISMREAKQAHSAIEPLLQAVWEAEFMQRFDMYRVAIVLLADVGLEFGLTKWCRRIIEEIMPQLINGDDLEQRALACFTLARCIIAAGGSAPDTLNESLHYLQIAETDYMKLQMYSRLQDVQFLVSVVYHNLGITEQRDEAASRHQTTSEERTKIEGQVTEDWVTEVWEVVADIGSALAAR</sequence>
<name>A0ACC1SV67_9APHY</name>
<keyword evidence="2" id="KW-1185">Reference proteome</keyword>
<dbReference type="Proteomes" id="UP001148662">
    <property type="component" value="Unassembled WGS sequence"/>
</dbReference>
<comment type="caution">
    <text evidence="1">The sequence shown here is derived from an EMBL/GenBank/DDBJ whole genome shotgun (WGS) entry which is preliminary data.</text>
</comment>
<reference evidence="1" key="1">
    <citation type="submission" date="2022-07" db="EMBL/GenBank/DDBJ databases">
        <title>Genome Sequence of Phlebia brevispora.</title>
        <authorList>
            <person name="Buettner E."/>
        </authorList>
    </citation>
    <scope>NUCLEOTIDE SEQUENCE</scope>
    <source>
        <strain evidence="1">MPL23</strain>
    </source>
</reference>
<accession>A0ACC1SV67</accession>
<gene>
    <name evidence="1" type="ORF">NM688_g5456</name>
</gene>
<dbReference type="EMBL" id="JANHOG010001006">
    <property type="protein sequence ID" value="KAJ3546950.1"/>
    <property type="molecule type" value="Genomic_DNA"/>
</dbReference>